<sequence length="23" mass="2316">MHPVAEPPPSDPGHVPGLPCLAP</sequence>
<feature type="region of interest" description="Disordered" evidence="1">
    <location>
        <begin position="1"/>
        <end position="23"/>
    </location>
</feature>
<protein>
    <submittedName>
        <fullName evidence="2">Uncharacterized protein</fullName>
    </submittedName>
</protein>
<comment type="caution">
    <text evidence="2">The sequence shown here is derived from an EMBL/GenBank/DDBJ whole genome shotgun (WGS) entry which is preliminary data.</text>
</comment>
<proteinExistence type="predicted"/>
<evidence type="ECO:0000313" key="2">
    <source>
        <dbReference type="EMBL" id="MCI89867.1"/>
    </source>
</evidence>
<dbReference type="Proteomes" id="UP000265520">
    <property type="component" value="Unassembled WGS sequence"/>
</dbReference>
<evidence type="ECO:0000256" key="1">
    <source>
        <dbReference type="SAM" id="MobiDB-lite"/>
    </source>
</evidence>
<dbReference type="EMBL" id="LXQA011229514">
    <property type="protein sequence ID" value="MCI89867.1"/>
    <property type="molecule type" value="Genomic_DNA"/>
</dbReference>
<organism evidence="2 3">
    <name type="scientific">Trifolium medium</name>
    <dbReference type="NCBI Taxonomy" id="97028"/>
    <lineage>
        <taxon>Eukaryota</taxon>
        <taxon>Viridiplantae</taxon>
        <taxon>Streptophyta</taxon>
        <taxon>Embryophyta</taxon>
        <taxon>Tracheophyta</taxon>
        <taxon>Spermatophyta</taxon>
        <taxon>Magnoliopsida</taxon>
        <taxon>eudicotyledons</taxon>
        <taxon>Gunneridae</taxon>
        <taxon>Pentapetalae</taxon>
        <taxon>rosids</taxon>
        <taxon>fabids</taxon>
        <taxon>Fabales</taxon>
        <taxon>Fabaceae</taxon>
        <taxon>Papilionoideae</taxon>
        <taxon>50 kb inversion clade</taxon>
        <taxon>NPAAA clade</taxon>
        <taxon>Hologalegina</taxon>
        <taxon>IRL clade</taxon>
        <taxon>Trifolieae</taxon>
        <taxon>Trifolium</taxon>
    </lineage>
</organism>
<name>A0A392VPR7_9FABA</name>
<reference evidence="2 3" key="1">
    <citation type="journal article" date="2018" name="Front. Plant Sci.">
        <title>Red Clover (Trifolium pratense) and Zigzag Clover (T. medium) - A Picture of Genomic Similarities and Differences.</title>
        <authorList>
            <person name="Dluhosova J."/>
            <person name="Istvanek J."/>
            <person name="Nedelnik J."/>
            <person name="Repkova J."/>
        </authorList>
    </citation>
    <scope>NUCLEOTIDE SEQUENCE [LARGE SCALE GENOMIC DNA]</scope>
    <source>
        <strain evidence="3">cv. 10/8</strain>
        <tissue evidence="2">Leaf</tissue>
    </source>
</reference>
<accession>A0A392VPR7</accession>
<evidence type="ECO:0000313" key="3">
    <source>
        <dbReference type="Proteomes" id="UP000265520"/>
    </source>
</evidence>
<feature type="compositionally biased region" description="Pro residues" evidence="1">
    <location>
        <begin position="1"/>
        <end position="11"/>
    </location>
</feature>
<feature type="non-terminal residue" evidence="2">
    <location>
        <position position="23"/>
    </location>
</feature>
<keyword evidence="3" id="KW-1185">Reference proteome</keyword>
<dbReference type="AlphaFoldDB" id="A0A392VPR7"/>